<protein>
    <recommendedName>
        <fullName evidence="4">Peptidase C39 domain-containing protein</fullName>
    </recommendedName>
</protein>
<keyword evidence="1" id="KW-1133">Transmembrane helix</keyword>
<evidence type="ECO:0008006" key="4">
    <source>
        <dbReference type="Google" id="ProtNLM"/>
    </source>
</evidence>
<feature type="transmembrane region" description="Helical" evidence="1">
    <location>
        <begin position="430"/>
        <end position="455"/>
    </location>
</feature>
<reference evidence="2" key="1">
    <citation type="submission" date="2023-08" db="EMBL/GenBank/DDBJ databases">
        <authorList>
            <person name="Chen Y."/>
            <person name="Shah S."/>
            <person name="Dougan E. K."/>
            <person name="Thang M."/>
            <person name="Chan C."/>
        </authorList>
    </citation>
    <scope>NUCLEOTIDE SEQUENCE</scope>
</reference>
<organism evidence="2 3">
    <name type="scientific">Effrenium voratum</name>
    <dbReference type="NCBI Taxonomy" id="2562239"/>
    <lineage>
        <taxon>Eukaryota</taxon>
        <taxon>Sar</taxon>
        <taxon>Alveolata</taxon>
        <taxon>Dinophyceae</taxon>
        <taxon>Suessiales</taxon>
        <taxon>Symbiodiniaceae</taxon>
        <taxon>Effrenium</taxon>
    </lineage>
</organism>
<comment type="caution">
    <text evidence="2">The sequence shown here is derived from an EMBL/GenBank/DDBJ whole genome shotgun (WGS) entry which is preliminary data.</text>
</comment>
<evidence type="ECO:0000313" key="2">
    <source>
        <dbReference type="EMBL" id="CAJ1381109.1"/>
    </source>
</evidence>
<dbReference type="EMBL" id="CAUJNA010000779">
    <property type="protein sequence ID" value="CAJ1381109.1"/>
    <property type="molecule type" value="Genomic_DNA"/>
</dbReference>
<gene>
    <name evidence="2" type="ORF">EVOR1521_LOCUS8898</name>
</gene>
<keyword evidence="1" id="KW-0472">Membrane</keyword>
<dbReference type="Gene3D" id="3.90.70.10">
    <property type="entry name" value="Cysteine proteinases"/>
    <property type="match status" value="1"/>
</dbReference>
<evidence type="ECO:0000313" key="3">
    <source>
        <dbReference type="Proteomes" id="UP001178507"/>
    </source>
</evidence>
<dbReference type="AlphaFoldDB" id="A0AA36I7I0"/>
<dbReference type="Proteomes" id="UP001178507">
    <property type="component" value="Unassembled WGS sequence"/>
</dbReference>
<keyword evidence="3" id="KW-1185">Reference proteome</keyword>
<evidence type="ECO:0000256" key="1">
    <source>
        <dbReference type="SAM" id="Phobius"/>
    </source>
</evidence>
<accession>A0AA36I7I0</accession>
<proteinExistence type="predicted"/>
<name>A0AA36I7I0_9DINO</name>
<sequence>MCLFFAGFGSAAQGLAMHAAFLEPEDMARKMPCLRQEGPSCGSTCLSMSLAYFGLHLEPRLIEERIHPYGRLDLGELPSELARFARSLGLAGSRHYNCGSLEEMARHVQKGPVILMLNYRLGTGHLVLLLGVERGIAGEILQLRIRNPWGFDETISARQLLPEWRRLRQSKTSKLGRCLPVFDAGYCVIAASTEAAQNDAQDFWQAWHSGPVDVLIASANGLGGSLATLRCGHVLPGLMQLLGNLLGTLGGLGAYALGNLIGLNLQFLGEDLLESSPSSLSGRALVAISAPFSVTGRCLALAVLWARKVLVCYGEACAGRDALSAARSAPARGAAWIGVILAVPSEVACVEITQSQEELYSARPRFAWTAGPRAQFGQAGEEWTEVQTFTRAAAQRRQRKVPLVYSKGVSVGERVFLGPAGQLSLQLLDLVAWGVSCFHVLRFALAVSFLGFLCFRLATEQQRYLHERAQSRAACTELAEMLRGKRHIH</sequence>
<keyword evidence="1" id="KW-0812">Transmembrane</keyword>